<dbReference type="PANTHER" id="PTHR11685">
    <property type="entry name" value="RBR FAMILY RING FINGER AND IBR DOMAIN-CONTAINING"/>
    <property type="match status" value="1"/>
</dbReference>
<dbReference type="Pfam" id="PF00240">
    <property type="entry name" value="ubiquitin"/>
    <property type="match status" value="1"/>
</dbReference>
<dbReference type="InterPro" id="IPR013083">
    <property type="entry name" value="Znf_RING/FYVE/PHD"/>
</dbReference>
<keyword evidence="10" id="KW-0862">Zinc</keyword>
<dbReference type="SUPFAM" id="SSF57850">
    <property type="entry name" value="RING/U-box"/>
    <property type="match status" value="2"/>
</dbReference>
<feature type="domain" description="RING-type" evidence="12">
    <location>
        <begin position="188"/>
        <end position="392"/>
    </location>
</feature>
<evidence type="ECO:0000256" key="4">
    <source>
        <dbReference type="ARBA" id="ARBA00022553"/>
    </source>
</evidence>
<evidence type="ECO:0000313" key="13">
    <source>
        <dbReference type="EMBL" id="CAD5215484.1"/>
    </source>
</evidence>
<evidence type="ECO:0000256" key="9">
    <source>
        <dbReference type="ARBA" id="ARBA00022786"/>
    </source>
</evidence>
<sequence length="392" mass="44719">MTAVQLVIRQPGQHQKRTISVDIDQDDTVECLERKLSDQLGISADFNVIFGGKRLDSKQLIKDLQLGFASYLTVTVKEKPVQEEGYEVVERVEEQDTQLPRTSSSFYVFCKKCDTLNTAKLRAYCNECSSSSILFINEPKEAADIINKGRVRVNCLDCEKETTCKFVFKCNQCNDETVFLFHISRNRTSSECLICGEVEDTVFILPCQHVSCVQCMSAYMEQAMKQWLLVYRKELGFSLACPMVDCNAVIADPHHFYLLGREGYRNFQSKSAEKFLEMQEGSVYCPHPECNAGFSVQEDRTISDSEADYVLCPECSRKFCVKCRNRGPCICHIEDQSVKLVKALSKPCPTCRVPTERNGGCAHMRCLNCGFEWCFLCEAEWGDGCQWDHWFD</sequence>
<feature type="domain" description="Ubiquitin-like" evidence="11">
    <location>
        <begin position="4"/>
        <end position="79"/>
    </location>
</feature>
<dbReference type="InterPro" id="IPR041565">
    <property type="entry name" value="Parkin_Znf-RING"/>
</dbReference>
<evidence type="ECO:0000256" key="10">
    <source>
        <dbReference type="ARBA" id="ARBA00022833"/>
    </source>
</evidence>
<organism evidence="13 14">
    <name type="scientific">Bursaphelenchus okinawaensis</name>
    <dbReference type="NCBI Taxonomy" id="465554"/>
    <lineage>
        <taxon>Eukaryota</taxon>
        <taxon>Metazoa</taxon>
        <taxon>Ecdysozoa</taxon>
        <taxon>Nematoda</taxon>
        <taxon>Chromadorea</taxon>
        <taxon>Rhabditida</taxon>
        <taxon>Tylenchina</taxon>
        <taxon>Tylenchomorpha</taxon>
        <taxon>Aphelenchoidea</taxon>
        <taxon>Aphelenchoididae</taxon>
        <taxon>Bursaphelenchus</taxon>
    </lineage>
</organism>
<dbReference type="GO" id="GO:0009893">
    <property type="term" value="P:positive regulation of metabolic process"/>
    <property type="evidence" value="ECO:0007669"/>
    <property type="project" value="UniProtKB-ARBA"/>
</dbReference>
<dbReference type="GO" id="GO:0008270">
    <property type="term" value="F:zinc ion binding"/>
    <property type="evidence" value="ECO:0007669"/>
    <property type="project" value="UniProtKB-KW"/>
</dbReference>
<comment type="caution">
    <text evidence="13">The sequence shown here is derived from an EMBL/GenBank/DDBJ whole genome shotgun (WGS) entry which is preliminary data.</text>
</comment>
<evidence type="ECO:0000256" key="7">
    <source>
        <dbReference type="ARBA" id="ARBA00022737"/>
    </source>
</evidence>
<evidence type="ECO:0000256" key="3">
    <source>
        <dbReference type="ARBA" id="ARBA00012251"/>
    </source>
</evidence>
<evidence type="ECO:0000259" key="12">
    <source>
        <dbReference type="PROSITE" id="PS51873"/>
    </source>
</evidence>
<dbReference type="GO" id="GO:0005739">
    <property type="term" value="C:mitochondrion"/>
    <property type="evidence" value="ECO:0007669"/>
    <property type="project" value="InterPro"/>
</dbReference>
<evidence type="ECO:0000256" key="8">
    <source>
        <dbReference type="ARBA" id="ARBA00022771"/>
    </source>
</evidence>
<evidence type="ECO:0000256" key="2">
    <source>
        <dbReference type="ARBA" id="ARBA00004906"/>
    </source>
</evidence>
<dbReference type="SUPFAM" id="SSF54236">
    <property type="entry name" value="Ubiquitin-like"/>
    <property type="match status" value="1"/>
</dbReference>
<dbReference type="InterPro" id="IPR044066">
    <property type="entry name" value="TRIAD_supradom"/>
</dbReference>
<keyword evidence="7" id="KW-0677">Repeat</keyword>
<dbReference type="InterPro" id="IPR047536">
    <property type="entry name" value="Rcat_RBR_parkin"/>
</dbReference>
<evidence type="ECO:0000256" key="5">
    <source>
        <dbReference type="ARBA" id="ARBA00022679"/>
    </source>
</evidence>
<dbReference type="SMART" id="SM00184">
    <property type="entry name" value="RING"/>
    <property type="match status" value="1"/>
</dbReference>
<accession>A0A811KK53</accession>
<dbReference type="EMBL" id="CAJFCW020000003">
    <property type="protein sequence ID" value="CAG9104168.1"/>
    <property type="molecule type" value="Genomic_DNA"/>
</dbReference>
<keyword evidence="6" id="KW-0479">Metal-binding</keyword>
<evidence type="ECO:0000259" key="11">
    <source>
        <dbReference type="PROSITE" id="PS50053"/>
    </source>
</evidence>
<keyword evidence="14" id="KW-1185">Reference proteome</keyword>
<keyword evidence="8" id="KW-0863">Zinc-finger</keyword>
<dbReference type="InterPro" id="IPR003977">
    <property type="entry name" value="Parkin"/>
</dbReference>
<dbReference type="Gene3D" id="3.30.40.10">
    <property type="entry name" value="Zinc/RING finger domain, C3HC4 (zinc finger)"/>
    <property type="match status" value="1"/>
</dbReference>
<dbReference type="Pfam" id="PF17976">
    <property type="entry name" value="zf-RING_12"/>
    <property type="match status" value="1"/>
</dbReference>
<reference evidence="13" key="1">
    <citation type="submission" date="2020-09" db="EMBL/GenBank/DDBJ databases">
        <authorList>
            <person name="Kikuchi T."/>
        </authorList>
    </citation>
    <scope>NUCLEOTIDE SEQUENCE</scope>
    <source>
        <strain evidence="13">SH1</strain>
    </source>
</reference>
<dbReference type="AlphaFoldDB" id="A0A811KK53"/>
<dbReference type="GO" id="GO:0005829">
    <property type="term" value="C:cytosol"/>
    <property type="evidence" value="ECO:0007669"/>
    <property type="project" value="InterPro"/>
</dbReference>
<dbReference type="Gene3D" id="1.20.120.1750">
    <property type="match status" value="1"/>
</dbReference>
<dbReference type="Proteomes" id="UP000614601">
    <property type="component" value="Unassembled WGS sequence"/>
</dbReference>
<dbReference type="PRINTS" id="PR01475">
    <property type="entry name" value="PARKIN"/>
</dbReference>
<comment type="pathway">
    <text evidence="2">Protein modification; protein ubiquitination.</text>
</comment>
<dbReference type="InterPro" id="IPR001841">
    <property type="entry name" value="Znf_RING"/>
</dbReference>
<dbReference type="Pfam" id="PF22605">
    <property type="entry name" value="IBR_2"/>
    <property type="match status" value="1"/>
</dbReference>
<dbReference type="UniPathway" id="UPA00143"/>
<dbReference type="InterPro" id="IPR031127">
    <property type="entry name" value="E3_UB_ligase_RBR"/>
</dbReference>
<keyword evidence="5" id="KW-0808">Transferase</keyword>
<dbReference type="InterPro" id="IPR054694">
    <property type="entry name" value="Parkin-like_IBR"/>
</dbReference>
<dbReference type="InterPro" id="IPR029071">
    <property type="entry name" value="Ubiquitin-like_domsf"/>
</dbReference>
<dbReference type="GO" id="GO:0061630">
    <property type="term" value="F:ubiquitin protein ligase activity"/>
    <property type="evidence" value="ECO:0007669"/>
    <property type="project" value="UniProtKB-EC"/>
</dbReference>
<comment type="catalytic activity">
    <reaction evidence="1">
        <text>[E2 ubiquitin-conjugating enzyme]-S-ubiquitinyl-L-cysteine + [acceptor protein]-L-lysine = [E2 ubiquitin-conjugating enzyme]-L-cysteine + [acceptor protein]-N(6)-ubiquitinyl-L-lysine.</text>
        <dbReference type="EC" id="2.3.2.31"/>
    </reaction>
</comment>
<keyword evidence="4" id="KW-0597">Phosphoprotein</keyword>
<dbReference type="EC" id="2.3.2.31" evidence="3"/>
<evidence type="ECO:0000256" key="1">
    <source>
        <dbReference type="ARBA" id="ARBA00001798"/>
    </source>
</evidence>
<evidence type="ECO:0000256" key="6">
    <source>
        <dbReference type="ARBA" id="ARBA00022723"/>
    </source>
</evidence>
<evidence type="ECO:0000313" key="14">
    <source>
        <dbReference type="Proteomes" id="UP000614601"/>
    </source>
</evidence>
<keyword evidence="9" id="KW-0833">Ubl conjugation pathway</keyword>
<dbReference type="GO" id="GO:0016567">
    <property type="term" value="P:protein ubiquitination"/>
    <property type="evidence" value="ECO:0007669"/>
    <property type="project" value="UniProtKB-UniPathway"/>
</dbReference>
<dbReference type="CDD" id="cd17039">
    <property type="entry name" value="Ubl_ubiquitin_like"/>
    <property type="match status" value="1"/>
</dbReference>
<dbReference type="Gene3D" id="3.10.20.90">
    <property type="entry name" value="Phosphatidylinositol 3-kinase Catalytic Subunit, Chain A, domain 1"/>
    <property type="match status" value="1"/>
</dbReference>
<dbReference type="Proteomes" id="UP000783686">
    <property type="component" value="Unassembled WGS sequence"/>
</dbReference>
<protein>
    <recommendedName>
        <fullName evidence="3">RBR-type E3 ubiquitin transferase</fullName>
        <ecNumber evidence="3">2.3.2.31</ecNumber>
    </recommendedName>
</protein>
<dbReference type="InterPro" id="IPR041170">
    <property type="entry name" value="Znf-RING_14"/>
</dbReference>
<dbReference type="PROSITE" id="PS50053">
    <property type="entry name" value="UBIQUITIN_2"/>
    <property type="match status" value="1"/>
</dbReference>
<dbReference type="PROSITE" id="PS51873">
    <property type="entry name" value="TRIAD"/>
    <property type="match status" value="1"/>
</dbReference>
<dbReference type="Pfam" id="PF17978">
    <property type="entry name" value="zf-RING_14"/>
    <property type="match status" value="1"/>
</dbReference>
<gene>
    <name evidence="13" type="ORF">BOKJ2_LOCUS6116</name>
</gene>
<dbReference type="EMBL" id="CAJFDH010000003">
    <property type="protein sequence ID" value="CAD5215484.1"/>
    <property type="molecule type" value="Genomic_DNA"/>
</dbReference>
<dbReference type="InterPro" id="IPR000626">
    <property type="entry name" value="Ubiquitin-like_dom"/>
</dbReference>
<name>A0A811KK53_9BILA</name>
<dbReference type="CDD" id="cd20357">
    <property type="entry name" value="Rcat_RBR_parkin"/>
    <property type="match status" value="1"/>
</dbReference>
<dbReference type="OrthoDB" id="1431934at2759"/>
<proteinExistence type="predicted"/>